<dbReference type="Proteomes" id="UP000235036">
    <property type="component" value="Unassembled WGS sequence"/>
</dbReference>
<dbReference type="InterPro" id="IPR018392">
    <property type="entry name" value="LysM"/>
</dbReference>
<dbReference type="InterPro" id="IPR036779">
    <property type="entry name" value="LysM_dom_sf"/>
</dbReference>
<reference evidence="2 3" key="1">
    <citation type="submission" date="2017-08" db="EMBL/GenBank/DDBJ databases">
        <title>Genomes of Fischerella (Mastigocladus) sp. strains.</title>
        <authorList>
            <person name="Miller S.R."/>
        </authorList>
    </citation>
    <scope>NUCLEOTIDE SEQUENCE [LARGE SCALE GENOMIC DNA]</scope>
    <source>
        <strain evidence="2 3">CCMEE 5323</strain>
    </source>
</reference>
<organism evidence="2 3">
    <name type="scientific">Fischerella muscicola CCMEE 5323</name>
    <dbReference type="NCBI Taxonomy" id="2019572"/>
    <lineage>
        <taxon>Bacteria</taxon>
        <taxon>Bacillati</taxon>
        <taxon>Cyanobacteriota</taxon>
        <taxon>Cyanophyceae</taxon>
        <taxon>Nostocales</taxon>
        <taxon>Hapalosiphonaceae</taxon>
        <taxon>Fischerella</taxon>
    </lineage>
</organism>
<gene>
    <name evidence="2" type="ORF">CEN44_07525</name>
</gene>
<evidence type="ECO:0000313" key="2">
    <source>
        <dbReference type="EMBL" id="PLZ91857.1"/>
    </source>
</evidence>
<protein>
    <recommendedName>
        <fullName evidence="1">LysM domain-containing protein</fullName>
    </recommendedName>
</protein>
<dbReference type="Pfam" id="PF01476">
    <property type="entry name" value="LysM"/>
    <property type="match status" value="1"/>
</dbReference>
<dbReference type="CDD" id="cd00118">
    <property type="entry name" value="LysM"/>
    <property type="match status" value="1"/>
</dbReference>
<dbReference type="PROSITE" id="PS51782">
    <property type="entry name" value="LYSM"/>
    <property type="match status" value="1"/>
</dbReference>
<proteinExistence type="predicted"/>
<dbReference type="AlphaFoldDB" id="A0A2N6K5I6"/>
<sequence>MGLGGLGSFLFLHTQTLTATVTPPSSVVIATPSLQATPIPAAVPAKLLKPATYTVKSGDNLSFLAKKFCGRGTPWQVMVKANPHLKGREDYIDIGEVSNISQRCGIKR</sequence>
<evidence type="ECO:0000313" key="3">
    <source>
        <dbReference type="Proteomes" id="UP000235036"/>
    </source>
</evidence>
<evidence type="ECO:0000259" key="1">
    <source>
        <dbReference type="PROSITE" id="PS51782"/>
    </source>
</evidence>
<comment type="caution">
    <text evidence="2">The sequence shown here is derived from an EMBL/GenBank/DDBJ whole genome shotgun (WGS) entry which is preliminary data.</text>
</comment>
<dbReference type="SUPFAM" id="SSF54106">
    <property type="entry name" value="LysM domain"/>
    <property type="match status" value="1"/>
</dbReference>
<dbReference type="Gene3D" id="3.10.350.10">
    <property type="entry name" value="LysM domain"/>
    <property type="match status" value="1"/>
</dbReference>
<keyword evidence="3" id="KW-1185">Reference proteome</keyword>
<accession>A0A2N6K5I6</accession>
<name>A0A2N6K5I6_FISMU</name>
<dbReference type="EMBL" id="NRQW01000151">
    <property type="protein sequence ID" value="PLZ91857.1"/>
    <property type="molecule type" value="Genomic_DNA"/>
</dbReference>
<feature type="domain" description="LysM" evidence="1">
    <location>
        <begin position="51"/>
        <end position="100"/>
    </location>
</feature>